<dbReference type="PANTHER" id="PTHR43690">
    <property type="entry name" value="NARDILYSIN"/>
    <property type="match status" value="1"/>
</dbReference>
<dbReference type="SUPFAM" id="SSF63411">
    <property type="entry name" value="LuxS/MPP-like metallohydrolase"/>
    <property type="match status" value="4"/>
</dbReference>
<dbReference type="GO" id="GO:0046872">
    <property type="term" value="F:metal ion binding"/>
    <property type="evidence" value="ECO:0007669"/>
    <property type="project" value="UniProtKB-KW"/>
</dbReference>
<evidence type="ECO:0000256" key="9">
    <source>
        <dbReference type="SAM" id="SignalP"/>
    </source>
</evidence>
<reference evidence="12" key="1">
    <citation type="journal article" date="2020" name="mSystems">
        <title>Genome- and Community-Level Interaction Insights into Carbon Utilization and Element Cycling Functions of Hydrothermarchaeota in Hydrothermal Sediment.</title>
        <authorList>
            <person name="Zhou Z."/>
            <person name="Liu Y."/>
            <person name="Xu W."/>
            <person name="Pan J."/>
            <person name="Luo Z.H."/>
            <person name="Li M."/>
        </authorList>
    </citation>
    <scope>NUCLEOTIDE SEQUENCE [LARGE SCALE GENOMIC DNA]</scope>
    <source>
        <strain evidence="12">HyVt-577</strain>
    </source>
</reference>
<evidence type="ECO:0000256" key="3">
    <source>
        <dbReference type="ARBA" id="ARBA00022670"/>
    </source>
</evidence>
<sequence length="952" mass="109636">MLRSALLFLLVIPYLVACSGASQETMKKANPLQETKIGLQDKLPVDPSIITGTLDNGIRYYIRKNSRPENRAELRLVVNAGSILEDDDQQGVAHFVEHMCFNGSEHFHKQELVNFLESIGMRFGPDINAYTSFDETVYMLQVPTDSSALLEKGFLVLEDWAHGVSFEDEEIDKERGVVIEEWRLGRGADMRMLNKQLPIIFKNSRYAERLPIGKVEILENFSHDVPRRFYHDWYRPDLMAVIAVGDFDIKYVKGLITKHFARMANPQKERERKLYPVPGHKETLYAIASDPEATRSTVSLYYKLPVETDSTVKQYRKQIVESLFHGMLNQRFYELSQKKDPPFIYGYSFKTRMVRTSSMYGLTAMVKDNGILPGLEALLTEAKRVQQYGFTPAELERVKKSVLRNMKKAYEERNKTESRRYASEYIRNFLQDEPIPGIEYEYALYKQFLPGIHLEEVNRLGKEWITDSNRVFVVNSPEKEGVTVPTPQDLQQVMDKVQAAEVTAYVDDAVNKPLIEHPPAAGKIVEEKKDEQLGTTEWLLSNGARVLIKTTDFKNDEVLFSATSPGGYSHVADADLVAAKTAASVVAEGGLGAFSRIQLQKLLSGKIARVRPYISRYSEGFSGIASPDDLDLLFQQVYLYFTAPRKDPDAFASYKSKMEGFYQNKSLNPEAAFRDTLEVVMTSHHPRFKPFDLEMIQQMNLDKSFSIFKDRFADAGEFLFLFVGNVTAEQLKPLAETYLASLPATGRNESWANDIYPLPKGKIDKKVVKGVEPKSLVTIKYFGPFEWNLKNRAIVGTMADMLRIKLRERLREDKSGTYFVRSNSSFPHYPEERYVITISFGCSPDRVDELTREVYSQIDSLQKFANSEKYQSYLQKVREIGLRSFETNQKENRWWLNQLEFYYFHHLNPQKILQIPDRYKARNLQEIQKAANTYFNEDRYVRVYLVPEQVKK</sequence>
<name>A0A7V4TYS4_CALAY</name>
<evidence type="ECO:0000256" key="8">
    <source>
        <dbReference type="RuleBase" id="RU004447"/>
    </source>
</evidence>
<protein>
    <submittedName>
        <fullName evidence="12">Insulinase family protein</fullName>
    </submittedName>
</protein>
<dbReference type="InterPro" id="IPR001431">
    <property type="entry name" value="Pept_M16_Zn_BS"/>
</dbReference>
<dbReference type="Pfam" id="PF05193">
    <property type="entry name" value="Peptidase_M16_C"/>
    <property type="match status" value="2"/>
</dbReference>
<evidence type="ECO:0000256" key="6">
    <source>
        <dbReference type="ARBA" id="ARBA00022833"/>
    </source>
</evidence>
<evidence type="ECO:0000256" key="5">
    <source>
        <dbReference type="ARBA" id="ARBA00022801"/>
    </source>
</evidence>
<evidence type="ECO:0000256" key="1">
    <source>
        <dbReference type="ARBA" id="ARBA00001947"/>
    </source>
</evidence>
<evidence type="ECO:0000256" key="7">
    <source>
        <dbReference type="ARBA" id="ARBA00023049"/>
    </source>
</evidence>
<keyword evidence="4" id="KW-0479">Metal-binding</keyword>
<dbReference type="Pfam" id="PF00675">
    <property type="entry name" value="Peptidase_M16"/>
    <property type="match status" value="1"/>
</dbReference>
<dbReference type="InterPro" id="IPR011765">
    <property type="entry name" value="Pept_M16_N"/>
</dbReference>
<accession>A0A7V4TYS4</accession>
<evidence type="ECO:0000313" key="12">
    <source>
        <dbReference type="EMBL" id="HGY54896.1"/>
    </source>
</evidence>
<evidence type="ECO:0000259" key="11">
    <source>
        <dbReference type="Pfam" id="PF05193"/>
    </source>
</evidence>
<comment type="caution">
    <text evidence="12">The sequence shown here is derived from an EMBL/GenBank/DDBJ whole genome shotgun (WGS) entry which is preliminary data.</text>
</comment>
<dbReference type="GO" id="GO:0004222">
    <property type="term" value="F:metalloendopeptidase activity"/>
    <property type="evidence" value="ECO:0007669"/>
    <property type="project" value="InterPro"/>
</dbReference>
<gene>
    <name evidence="12" type="ORF">ENK44_04280</name>
</gene>
<keyword evidence="9" id="KW-0732">Signal</keyword>
<feature type="chain" id="PRO_5031271065" evidence="9">
    <location>
        <begin position="18"/>
        <end position="952"/>
    </location>
</feature>
<keyword evidence="3" id="KW-0645">Protease</keyword>
<keyword evidence="7" id="KW-0482">Metalloprotease</keyword>
<dbReference type="PANTHER" id="PTHR43690:SF34">
    <property type="entry name" value="ZINC PROTEASE PQQL-LIKE"/>
    <property type="match status" value="1"/>
</dbReference>
<feature type="domain" description="Peptidase M16 C-terminal" evidence="11">
    <location>
        <begin position="718"/>
        <end position="866"/>
    </location>
</feature>
<dbReference type="InterPro" id="IPR011249">
    <property type="entry name" value="Metalloenz_LuxS/M16"/>
</dbReference>
<evidence type="ECO:0000256" key="2">
    <source>
        <dbReference type="ARBA" id="ARBA00007261"/>
    </source>
</evidence>
<evidence type="ECO:0000259" key="10">
    <source>
        <dbReference type="Pfam" id="PF00675"/>
    </source>
</evidence>
<dbReference type="GO" id="GO:0006508">
    <property type="term" value="P:proteolysis"/>
    <property type="evidence" value="ECO:0007669"/>
    <property type="project" value="UniProtKB-KW"/>
</dbReference>
<comment type="cofactor">
    <cofactor evidence="1">
        <name>Zn(2+)</name>
        <dbReference type="ChEBI" id="CHEBI:29105"/>
    </cofactor>
</comment>
<feature type="signal peptide" evidence="9">
    <location>
        <begin position="1"/>
        <end position="17"/>
    </location>
</feature>
<organism evidence="12">
    <name type="scientific">Caldithrix abyssi</name>
    <dbReference type="NCBI Taxonomy" id="187145"/>
    <lineage>
        <taxon>Bacteria</taxon>
        <taxon>Pseudomonadati</taxon>
        <taxon>Calditrichota</taxon>
        <taxon>Calditrichia</taxon>
        <taxon>Calditrichales</taxon>
        <taxon>Calditrichaceae</taxon>
        <taxon>Caldithrix</taxon>
    </lineage>
</organism>
<dbReference type="PROSITE" id="PS00143">
    <property type="entry name" value="INSULINASE"/>
    <property type="match status" value="1"/>
</dbReference>
<dbReference type="InterPro" id="IPR007863">
    <property type="entry name" value="Peptidase_M16_C"/>
</dbReference>
<evidence type="ECO:0000256" key="4">
    <source>
        <dbReference type="ARBA" id="ARBA00022723"/>
    </source>
</evidence>
<dbReference type="InterPro" id="IPR050626">
    <property type="entry name" value="Peptidase_M16"/>
</dbReference>
<dbReference type="Proteomes" id="UP000885779">
    <property type="component" value="Unassembled WGS sequence"/>
</dbReference>
<feature type="domain" description="Peptidase M16 N-terminal" evidence="10">
    <location>
        <begin position="64"/>
        <end position="181"/>
    </location>
</feature>
<keyword evidence="5" id="KW-0378">Hydrolase</keyword>
<proteinExistence type="inferred from homology"/>
<dbReference type="Gene3D" id="3.30.830.10">
    <property type="entry name" value="Metalloenzyme, LuxS/M16 peptidase-like"/>
    <property type="match status" value="4"/>
</dbReference>
<comment type="similarity">
    <text evidence="2 8">Belongs to the peptidase M16 family.</text>
</comment>
<keyword evidence="6" id="KW-0862">Zinc</keyword>
<feature type="domain" description="Peptidase M16 C-terminal" evidence="11">
    <location>
        <begin position="222"/>
        <end position="401"/>
    </location>
</feature>
<dbReference type="EMBL" id="DRQG01000034">
    <property type="protein sequence ID" value="HGY54896.1"/>
    <property type="molecule type" value="Genomic_DNA"/>
</dbReference>
<dbReference type="AlphaFoldDB" id="A0A7V4TYS4"/>